<dbReference type="InterPro" id="IPR004323">
    <property type="entry name" value="Ion_tolerance_CutA"/>
</dbReference>
<protein>
    <submittedName>
        <fullName evidence="3">Uncharacterized protein</fullName>
    </submittedName>
</protein>
<reference evidence="3" key="2">
    <citation type="submission" date="2025-08" db="UniProtKB">
        <authorList>
            <consortium name="Ensembl"/>
        </authorList>
    </citation>
    <scope>IDENTIFICATION</scope>
</reference>
<dbReference type="AlphaFoldDB" id="A0A4W2FB73"/>
<dbReference type="Proteomes" id="UP000429181">
    <property type="component" value="Chromosome 8"/>
</dbReference>
<evidence type="ECO:0000313" key="3">
    <source>
        <dbReference type="Ensembl" id="ENSBIXP00005002619.1"/>
    </source>
</evidence>
<dbReference type="GeneTree" id="ENSGT00390000017030"/>
<dbReference type="Pfam" id="PF03091">
    <property type="entry name" value="CutA1"/>
    <property type="match status" value="1"/>
</dbReference>
<reference evidence="3 4" key="1">
    <citation type="submission" date="2018-11" db="EMBL/GenBank/DDBJ databases">
        <title>Haplotype-resolved cattle genomes.</title>
        <authorList>
            <person name="Low W.Y."/>
            <person name="Tearle R."/>
            <person name="Bickhart D.M."/>
            <person name="Rosen B.D."/>
            <person name="Koren S."/>
            <person name="Rhie A."/>
            <person name="Hiendleder S."/>
            <person name="Phillippy A.M."/>
            <person name="Smith T.P.L."/>
            <person name="Williams J.L."/>
        </authorList>
    </citation>
    <scope>NUCLEOTIDE SEQUENCE [LARGE SCALE GENOMIC DNA]</scope>
</reference>
<dbReference type="Gene3D" id="3.30.70.120">
    <property type="match status" value="2"/>
</dbReference>
<evidence type="ECO:0000256" key="2">
    <source>
        <dbReference type="ARBA" id="ARBA00011233"/>
    </source>
</evidence>
<evidence type="ECO:0000313" key="4">
    <source>
        <dbReference type="Proteomes" id="UP000429181"/>
    </source>
</evidence>
<dbReference type="PANTHER" id="PTHR23419">
    <property type="entry name" value="DIVALENT CATION TOLERANCE CUTA-RELATED"/>
    <property type="match status" value="1"/>
</dbReference>
<evidence type="ECO:0000256" key="1">
    <source>
        <dbReference type="ARBA" id="ARBA00010169"/>
    </source>
</evidence>
<dbReference type="PANTHER" id="PTHR23419:SF2">
    <property type="entry name" value="CUTA DIVALENT CATION TOLERANCE HOMOLOG-LIKE"/>
    <property type="match status" value="1"/>
</dbReference>
<dbReference type="GO" id="GO:0005507">
    <property type="term" value="F:copper ion binding"/>
    <property type="evidence" value="ECO:0007669"/>
    <property type="project" value="TreeGrafter"/>
</dbReference>
<name>A0A4W2FB73_BOBOX</name>
<comment type="similarity">
    <text evidence="1">Belongs to the CutA family.</text>
</comment>
<dbReference type="InterPro" id="IPR011322">
    <property type="entry name" value="N-reg_PII-like_a/b"/>
</dbReference>
<accession>A0A4W2FB73</accession>
<comment type="subunit">
    <text evidence="2">Homotrimer.</text>
</comment>
<dbReference type="SUPFAM" id="SSF54913">
    <property type="entry name" value="GlnB-like"/>
    <property type="match status" value="1"/>
</dbReference>
<organism evidence="3 4">
    <name type="scientific">Bos indicus x Bos taurus</name>
    <name type="common">Hybrid cattle</name>
    <dbReference type="NCBI Taxonomy" id="30522"/>
    <lineage>
        <taxon>Eukaryota</taxon>
        <taxon>Metazoa</taxon>
        <taxon>Chordata</taxon>
        <taxon>Craniata</taxon>
        <taxon>Vertebrata</taxon>
        <taxon>Euteleostomi</taxon>
        <taxon>Mammalia</taxon>
        <taxon>Eutheria</taxon>
        <taxon>Laurasiatheria</taxon>
        <taxon>Artiodactyla</taxon>
        <taxon>Ruminantia</taxon>
        <taxon>Pecora</taxon>
        <taxon>Bovidae</taxon>
        <taxon>Bovinae</taxon>
        <taxon>Bos</taxon>
    </lineage>
</organism>
<dbReference type="InterPro" id="IPR015867">
    <property type="entry name" value="N-reg_PII/ATP_PRibTrfase_C"/>
</dbReference>
<sequence>EMGIKSHCPALVPVCLRLPVILTASLLTYPVLRTLSLQFLSVLTGSYVSGTYSIVFVNCPNEQIARDIARAILDKKLAASVNILPKGLKGGWPVGFYGTGLYATHGTLLSFQRLVHPFEIPELFSLPMDQGDVHYLKWLEEGMEEE</sequence>
<dbReference type="GO" id="GO:0010038">
    <property type="term" value="P:response to metal ion"/>
    <property type="evidence" value="ECO:0007669"/>
    <property type="project" value="InterPro"/>
</dbReference>
<proteinExistence type="inferred from homology"/>
<dbReference type="Ensembl" id="ENSBIXT00005011869.1">
    <property type="protein sequence ID" value="ENSBIXP00005002619.1"/>
    <property type="gene ID" value="ENSBIXG00005008952.1"/>
</dbReference>